<dbReference type="OrthoDB" id="9810818at2"/>
<feature type="transmembrane region" description="Helical" evidence="6">
    <location>
        <begin position="158"/>
        <end position="178"/>
    </location>
</feature>
<keyword evidence="3 6" id="KW-0812">Transmembrane</keyword>
<comment type="subcellular location">
    <subcellularLocation>
        <location evidence="1">Endomembrane system</location>
        <topology evidence="1">Multi-pass membrane protein</topology>
    </subcellularLocation>
</comment>
<dbReference type="InterPro" id="IPR050638">
    <property type="entry name" value="AA-Vitamin_Transporters"/>
</dbReference>
<comment type="similarity">
    <text evidence="2">Belongs to the EamA transporter family.</text>
</comment>
<feature type="transmembrane region" description="Helical" evidence="6">
    <location>
        <begin position="251"/>
        <end position="272"/>
    </location>
</feature>
<sequence length="308" mass="34217">MNVTDKHKGLTFVIAGTTLWGMSGVGAQYLFSHQAVEPGWLVGVRLAIAGVLLVIWGAFSNFRALISIWRDRSDWLLLIVFALFGMIPSQFSYFMAVKYGNAPTATILQFLGPVFIIIYLALRHWRLPRRIDVISMLIALLGTYLLVTKGRFDSLQLAPAAVFWGVMAGVGQALYTLIPIRLLKKYDPKIITGWAMLIGSLVFMPHIVTTPIPRLDVLEWSAVLFVATFGTMFAYLLYLTSLNYIRPTTTGMLSSFEPLTATFLSIIILHTAFGLPEMLGGAMILATAFLQAFAVRRPRQAIKKASHQ</sequence>
<feature type="transmembrane region" description="Helical" evidence="6">
    <location>
        <begin position="190"/>
        <end position="208"/>
    </location>
</feature>
<evidence type="ECO:0000256" key="1">
    <source>
        <dbReference type="ARBA" id="ARBA00004127"/>
    </source>
</evidence>
<feature type="domain" description="EamA" evidence="7">
    <location>
        <begin position="8"/>
        <end position="147"/>
    </location>
</feature>
<comment type="caution">
    <text evidence="8">The sequence shown here is derived from an EMBL/GenBank/DDBJ whole genome shotgun (WGS) entry which is preliminary data.</text>
</comment>
<keyword evidence="5 6" id="KW-0472">Membrane</keyword>
<dbReference type="Pfam" id="PF00892">
    <property type="entry name" value="EamA"/>
    <property type="match status" value="2"/>
</dbReference>
<feature type="transmembrane region" description="Helical" evidence="6">
    <location>
        <begin position="12"/>
        <end position="31"/>
    </location>
</feature>
<proteinExistence type="inferred from homology"/>
<dbReference type="InterPro" id="IPR000620">
    <property type="entry name" value="EamA_dom"/>
</dbReference>
<dbReference type="InterPro" id="IPR037185">
    <property type="entry name" value="EmrE-like"/>
</dbReference>
<protein>
    <submittedName>
        <fullName evidence="8">Drug/metabolite transporter permease</fullName>
    </submittedName>
</protein>
<accession>A0A1Z5IAP8</accession>
<dbReference type="RefSeq" id="WP_089108508.1">
    <property type="nucleotide sequence ID" value="NZ_BCMF01000003.1"/>
</dbReference>
<keyword evidence="4 6" id="KW-1133">Transmembrane helix</keyword>
<feature type="transmembrane region" description="Helical" evidence="6">
    <location>
        <begin position="134"/>
        <end position="152"/>
    </location>
</feature>
<evidence type="ECO:0000256" key="6">
    <source>
        <dbReference type="SAM" id="Phobius"/>
    </source>
</evidence>
<feature type="transmembrane region" description="Helical" evidence="6">
    <location>
        <begin position="220"/>
        <end position="239"/>
    </location>
</feature>
<dbReference type="Proteomes" id="UP000198374">
    <property type="component" value="Unassembled WGS sequence"/>
</dbReference>
<feature type="transmembrane region" description="Helical" evidence="6">
    <location>
        <begin position="75"/>
        <end position="96"/>
    </location>
</feature>
<evidence type="ECO:0000256" key="5">
    <source>
        <dbReference type="ARBA" id="ARBA00023136"/>
    </source>
</evidence>
<dbReference type="PANTHER" id="PTHR32322">
    <property type="entry name" value="INNER MEMBRANE TRANSPORTER"/>
    <property type="match status" value="1"/>
</dbReference>
<name>A0A1Z5IAP8_9LACO</name>
<evidence type="ECO:0000313" key="9">
    <source>
        <dbReference type="Proteomes" id="UP000198374"/>
    </source>
</evidence>
<feature type="transmembrane region" description="Helical" evidence="6">
    <location>
        <begin position="278"/>
        <end position="295"/>
    </location>
</feature>
<evidence type="ECO:0000313" key="8">
    <source>
        <dbReference type="EMBL" id="GAW98695.1"/>
    </source>
</evidence>
<keyword evidence="9" id="KW-1185">Reference proteome</keyword>
<feature type="domain" description="EamA" evidence="7">
    <location>
        <begin position="161"/>
        <end position="290"/>
    </location>
</feature>
<evidence type="ECO:0000256" key="4">
    <source>
        <dbReference type="ARBA" id="ARBA00022989"/>
    </source>
</evidence>
<feature type="transmembrane region" description="Helical" evidence="6">
    <location>
        <begin position="102"/>
        <end position="122"/>
    </location>
</feature>
<gene>
    <name evidence="8" type="primary">rhaT_2</name>
    <name evidence="8" type="ORF">IWT30_00654</name>
</gene>
<dbReference type="GO" id="GO:0016020">
    <property type="term" value="C:membrane"/>
    <property type="evidence" value="ECO:0007669"/>
    <property type="project" value="UniProtKB-SubCell"/>
</dbReference>
<dbReference type="EMBL" id="BCMF01000003">
    <property type="protein sequence ID" value="GAW98695.1"/>
    <property type="molecule type" value="Genomic_DNA"/>
</dbReference>
<reference evidence="8 9" key="1">
    <citation type="submission" date="2015-11" db="EMBL/GenBank/DDBJ databases">
        <title>Draft genome sequences of new species of the genus Lactobacillus isolated from orchardgrass silage.</title>
        <authorList>
            <person name="Tohno M."/>
            <person name="Tanizawa Y."/>
            <person name="Arita M."/>
        </authorList>
    </citation>
    <scope>NUCLEOTIDE SEQUENCE [LARGE SCALE GENOMIC DNA]</scope>
    <source>
        <strain evidence="8 9">IWT30</strain>
    </source>
</reference>
<dbReference type="AlphaFoldDB" id="A0A1Z5IAP8"/>
<dbReference type="PANTHER" id="PTHR32322:SF2">
    <property type="entry name" value="EAMA DOMAIN-CONTAINING PROTEIN"/>
    <property type="match status" value="1"/>
</dbReference>
<evidence type="ECO:0000256" key="2">
    <source>
        <dbReference type="ARBA" id="ARBA00007362"/>
    </source>
</evidence>
<evidence type="ECO:0000256" key="3">
    <source>
        <dbReference type="ARBA" id="ARBA00022692"/>
    </source>
</evidence>
<feature type="transmembrane region" description="Helical" evidence="6">
    <location>
        <begin position="43"/>
        <end position="63"/>
    </location>
</feature>
<dbReference type="SUPFAM" id="SSF103481">
    <property type="entry name" value="Multidrug resistance efflux transporter EmrE"/>
    <property type="match status" value="2"/>
</dbReference>
<organism evidence="8 9">
    <name type="scientific">Secundilactobacillus mixtipabuli</name>
    <dbReference type="NCBI Taxonomy" id="1435342"/>
    <lineage>
        <taxon>Bacteria</taxon>
        <taxon>Bacillati</taxon>
        <taxon>Bacillota</taxon>
        <taxon>Bacilli</taxon>
        <taxon>Lactobacillales</taxon>
        <taxon>Lactobacillaceae</taxon>
        <taxon>Secundilactobacillus</taxon>
    </lineage>
</organism>
<evidence type="ECO:0000259" key="7">
    <source>
        <dbReference type="Pfam" id="PF00892"/>
    </source>
</evidence>